<protein>
    <submittedName>
        <fullName evidence="3">PepSY domain-containing protein</fullName>
    </submittedName>
</protein>
<dbReference type="InterPro" id="IPR025711">
    <property type="entry name" value="PepSY"/>
</dbReference>
<feature type="chain" id="PRO_5015065683" evidence="1">
    <location>
        <begin position="22"/>
        <end position="94"/>
    </location>
</feature>
<dbReference type="OrthoDB" id="7365433at2"/>
<name>A0A1I4RWC0_9HYPH</name>
<organism evidence="3 4">
    <name type="scientific">Pleomorphomonas diazotrophica</name>
    <dbReference type="NCBI Taxonomy" id="1166257"/>
    <lineage>
        <taxon>Bacteria</taxon>
        <taxon>Pseudomonadati</taxon>
        <taxon>Pseudomonadota</taxon>
        <taxon>Alphaproteobacteria</taxon>
        <taxon>Hyphomicrobiales</taxon>
        <taxon>Pleomorphomonadaceae</taxon>
        <taxon>Pleomorphomonas</taxon>
    </lineage>
</organism>
<sequence length="94" mass="9903">MKTSLIAAAFALVLTPVAALADDENAKCTDAAKDTWLSIDAVKAKAEAAGYKDIKKVKVEGTCYEVYAFDKEGNKAEVLFNPSTGEKAGDEAGE</sequence>
<evidence type="ECO:0000256" key="1">
    <source>
        <dbReference type="SAM" id="SignalP"/>
    </source>
</evidence>
<dbReference type="Proteomes" id="UP000233491">
    <property type="component" value="Unassembled WGS sequence"/>
</dbReference>
<dbReference type="Pfam" id="PF13670">
    <property type="entry name" value="PepSY_2"/>
    <property type="match status" value="1"/>
</dbReference>
<comment type="caution">
    <text evidence="3">The sequence shown here is derived from an EMBL/GenBank/DDBJ whole genome shotgun (WGS) entry which is preliminary data.</text>
</comment>
<accession>A0A1I4RWC0</accession>
<keyword evidence="4" id="KW-1185">Reference proteome</keyword>
<dbReference type="EMBL" id="PJNW01000014">
    <property type="protein sequence ID" value="PKR88008.1"/>
    <property type="molecule type" value="Genomic_DNA"/>
</dbReference>
<dbReference type="AlphaFoldDB" id="A0A1I4RWC0"/>
<feature type="domain" description="PepSY" evidence="2">
    <location>
        <begin position="6"/>
        <end position="86"/>
    </location>
</feature>
<keyword evidence="1" id="KW-0732">Signal</keyword>
<reference evidence="3 4" key="1">
    <citation type="submission" date="2017-12" db="EMBL/GenBank/DDBJ databases">
        <title>Anaerobic carbon monoxide metabolism by Pleomorphomonas carboxyditropha sp. nov., a new mesophilic hydrogenogenic carboxidotroph.</title>
        <authorList>
            <person name="Esquivel-Elizondo S."/>
            <person name="Krajmalnik-Brown R."/>
        </authorList>
    </citation>
    <scope>NUCLEOTIDE SEQUENCE [LARGE SCALE GENOMIC DNA]</scope>
    <source>
        <strain evidence="3 4">R5-392</strain>
    </source>
</reference>
<evidence type="ECO:0000259" key="2">
    <source>
        <dbReference type="Pfam" id="PF13670"/>
    </source>
</evidence>
<feature type="signal peptide" evidence="1">
    <location>
        <begin position="1"/>
        <end position="21"/>
    </location>
</feature>
<evidence type="ECO:0000313" key="3">
    <source>
        <dbReference type="EMBL" id="PKR88008.1"/>
    </source>
</evidence>
<evidence type="ECO:0000313" key="4">
    <source>
        <dbReference type="Proteomes" id="UP000233491"/>
    </source>
</evidence>
<dbReference type="RefSeq" id="WP_101290411.1">
    <property type="nucleotide sequence ID" value="NZ_FOUQ01000002.1"/>
</dbReference>
<gene>
    <name evidence="3" type="ORF">CXZ10_16225</name>
</gene>
<proteinExistence type="predicted"/>